<organism evidence="2 3">
    <name type="scientific">Parabacteroides distasonis</name>
    <dbReference type="NCBI Taxonomy" id="823"/>
    <lineage>
        <taxon>Bacteria</taxon>
        <taxon>Pseudomonadati</taxon>
        <taxon>Bacteroidota</taxon>
        <taxon>Bacteroidia</taxon>
        <taxon>Bacteroidales</taxon>
        <taxon>Tannerellaceae</taxon>
        <taxon>Parabacteroides</taxon>
    </lineage>
</organism>
<dbReference type="PANTHER" id="PTHR45661">
    <property type="entry name" value="SURFACE ANTIGEN"/>
    <property type="match status" value="1"/>
</dbReference>
<dbReference type="InterPro" id="IPR032675">
    <property type="entry name" value="LRR_dom_sf"/>
</dbReference>
<dbReference type="InterPro" id="IPR026906">
    <property type="entry name" value="LRR_5"/>
</dbReference>
<dbReference type="InterPro" id="IPR044060">
    <property type="entry name" value="Bacterial_rp_domain"/>
</dbReference>
<feature type="domain" description="Bacterial repeat" evidence="1">
    <location>
        <begin position="131"/>
        <end position="211"/>
    </location>
</feature>
<sequence length="1081" mass="121323">MKSVTVGGVDKTSEVSNNQLTITSISKNQEISILFEKDAPVSYIVKVSYNEGGTVKVNNNKVDNGTSTTVTASTNVQLSIVPNSGYHLKSVTVGGVDKTSEVSNNQLTITSISKNQEISILFEKDAPVSYIVKVSYNEGGTVKVNNNKVDNGTSTTVTASTNVQLSIVPNSGYHLKSVTVGGVDKTSEVRNNQLTITSISKNQEISILFEKDASINYTVKVSYNEGGKIKVNNNFVDNGTITTVTVPADVQLSVVPDKGYHLKQIMVGSVDKTNEVKENQLFFYSISENLEVSVAFEKDVPTSYFLTIFYKDRAGTVKVNGVEASHGQGIPISASSTEFIFLPAEGYRLKKAILYYQVMEVSYQDITEQIKNNRYTLLSSTSDLRLDVEFEQIPFFSFQIEGGAGLIKIDNEIVLSNYYSYMEDGSSTIIQILDSKYSEIDEVLLNEKNITSKINNGFLKIESIESDTKLNFKWKSKQYILSLTDIQNIEKIYLEWDELPVQKNIQVAARKGFPLTIYSNKFYSILKVLLDGESVYEADPEHAIYYAKIISMDMDKDKELTVILKLEEERSLTLDVKEPGTLSSYLSEEDIKLVTNLHLQGNIDQRDFVVMNQMESLSDLDITATVNKYIDYPANEIPKKAFYNNKTIRSIAIPASIESVGAQAFYGSVLNEFTSTGIGMQLKSIGEEAFKDCKYLTDMYYCDDIKVIEKGTFENCSNLKQMSSQNVIEIKESAFRNCKNLTFYLDGSLERIGDYAFENVHEVNDNGYYFENPQLSYIGKNALKGCQNESFNFKAYMNLNELPSFEGCSKLTSITLPQNVKQIPVGIFEGCTSLAYVYMSENIEYIAENAFSDCNSLYYLYIPVSKTPEVFNNSFSDLNYQLTKLAVPADYLPFYKNHPVWGKFSVIEPIGQASTYPVEIFLSEGGSMKFRVNKDEYWQDFNSSYYGTFDSASRIEFFVSPSEGYSIESVYLNGENITESLNDNNGFVIPYLLENTSISVKFKKKDVTSIDSVNADRYIYSIGSNQLILQGFKVGSLIHVYETSGRLIFRSEVQNNEEKIELPNKGIYFIRIGSENIKIAL</sequence>
<dbReference type="InterPro" id="IPR053139">
    <property type="entry name" value="Surface_bspA-like"/>
</dbReference>
<feature type="domain" description="Bacterial repeat" evidence="1">
    <location>
        <begin position="44"/>
        <end position="124"/>
    </location>
</feature>
<dbReference type="Pfam" id="PF13306">
    <property type="entry name" value="LRR_5"/>
    <property type="match status" value="2"/>
</dbReference>
<gene>
    <name evidence="2" type="ORF">E5342_03675</name>
</gene>
<dbReference type="SUPFAM" id="SSF52058">
    <property type="entry name" value="L domain-like"/>
    <property type="match status" value="1"/>
</dbReference>
<evidence type="ECO:0000313" key="3">
    <source>
        <dbReference type="Proteomes" id="UP000310032"/>
    </source>
</evidence>
<name>A0A4S2EXD2_PARDI</name>
<dbReference type="Proteomes" id="UP000310032">
    <property type="component" value="Unassembled WGS sequence"/>
</dbReference>
<dbReference type="AlphaFoldDB" id="A0A4S2EXD2"/>
<evidence type="ECO:0000313" key="2">
    <source>
        <dbReference type="EMBL" id="TGY61158.1"/>
    </source>
</evidence>
<dbReference type="Pfam" id="PF18998">
    <property type="entry name" value="Flg_new_2"/>
    <property type="match status" value="2"/>
</dbReference>
<evidence type="ECO:0000259" key="1">
    <source>
        <dbReference type="Pfam" id="PF18998"/>
    </source>
</evidence>
<comment type="caution">
    <text evidence="2">The sequence shown here is derived from an EMBL/GenBank/DDBJ whole genome shotgun (WGS) entry which is preliminary data.</text>
</comment>
<proteinExistence type="predicted"/>
<reference evidence="2 3" key="1">
    <citation type="submission" date="2019-04" db="EMBL/GenBank/DDBJ databases">
        <title>Microbes associate with the intestines of laboratory mice.</title>
        <authorList>
            <person name="Navarre W."/>
            <person name="Wong E."/>
            <person name="Huang K."/>
            <person name="Tropini C."/>
            <person name="Ng K."/>
            <person name="Yu B."/>
        </authorList>
    </citation>
    <scope>NUCLEOTIDE SEQUENCE [LARGE SCALE GENOMIC DNA]</scope>
    <source>
        <strain evidence="2 3">NM39_I3</strain>
    </source>
</reference>
<dbReference type="Gene3D" id="3.80.10.10">
    <property type="entry name" value="Ribonuclease Inhibitor"/>
    <property type="match status" value="3"/>
</dbReference>
<dbReference type="PANTHER" id="PTHR45661:SF3">
    <property type="entry name" value="IG-LIKE DOMAIN-CONTAINING PROTEIN"/>
    <property type="match status" value="1"/>
</dbReference>
<dbReference type="EMBL" id="SRYM01000007">
    <property type="protein sequence ID" value="TGY61158.1"/>
    <property type="molecule type" value="Genomic_DNA"/>
</dbReference>
<protein>
    <submittedName>
        <fullName evidence="2">Leucine-rich repeat domain-containing protein</fullName>
    </submittedName>
</protein>
<accession>A0A4S2EXD2</accession>